<reference evidence="5" key="1">
    <citation type="submission" date="2012-08" db="EMBL/GenBank/DDBJ databases">
        <title>The Genome Sequence of Wuchereria bancrofti.</title>
        <authorList>
            <person name="Nutman T.B."/>
            <person name="Fink D.L."/>
            <person name="Russ C."/>
            <person name="Young S."/>
            <person name="Zeng Q."/>
            <person name="Koehrsen M."/>
            <person name="Alvarado L."/>
            <person name="Berlin A."/>
            <person name="Chapman S.B."/>
            <person name="Chen Z."/>
            <person name="Freedman E."/>
            <person name="Gellesch M."/>
            <person name="Goldberg J."/>
            <person name="Griggs A."/>
            <person name="Gujja S."/>
            <person name="Heilman E.R."/>
            <person name="Heiman D."/>
            <person name="Hepburn T."/>
            <person name="Howarth C."/>
            <person name="Jen D."/>
            <person name="Larson L."/>
            <person name="Lewis B."/>
            <person name="Mehta T."/>
            <person name="Park D."/>
            <person name="Pearson M."/>
            <person name="Roberts A."/>
            <person name="Saif S."/>
            <person name="Shea T."/>
            <person name="Shenoy N."/>
            <person name="Sisk P."/>
            <person name="Stolte C."/>
            <person name="Sykes S."/>
            <person name="Walk T."/>
            <person name="White J."/>
            <person name="Yandava C."/>
            <person name="Haas B."/>
            <person name="Henn M.R."/>
            <person name="Nusbaum C."/>
            <person name="Birren B."/>
        </authorList>
    </citation>
    <scope>NUCLEOTIDE SEQUENCE [LARGE SCALE GENOMIC DNA]</scope>
    <source>
        <strain evidence="5">NA</strain>
    </source>
</reference>
<proteinExistence type="predicted"/>
<dbReference type="GO" id="GO:0035025">
    <property type="term" value="P:positive regulation of Rho protein signal transduction"/>
    <property type="evidence" value="ECO:0007669"/>
    <property type="project" value="TreeGrafter"/>
</dbReference>
<comment type="subcellular location">
    <subcellularLocation>
        <location evidence="1">Cytoplasm</location>
    </subcellularLocation>
</comment>
<gene>
    <name evidence="4" type="ORF">WUBG_12702</name>
</gene>
<dbReference type="Proteomes" id="UP000004810">
    <property type="component" value="Unassembled WGS sequence"/>
</dbReference>
<dbReference type="GO" id="GO:0005737">
    <property type="term" value="C:cytoplasm"/>
    <property type="evidence" value="ECO:0007669"/>
    <property type="project" value="UniProtKB-SubCell"/>
</dbReference>
<comment type="caution">
    <text evidence="4">The sequence shown here is derived from an EMBL/GenBank/DDBJ whole genome shotgun (WGS) entry which is preliminary data.</text>
</comment>
<evidence type="ECO:0000313" key="4">
    <source>
        <dbReference type="EMBL" id="EJW76389.1"/>
    </source>
</evidence>
<evidence type="ECO:0000313" key="5">
    <source>
        <dbReference type="Proteomes" id="UP000004810"/>
    </source>
</evidence>
<sequence length="155" mass="17631">ELLDTEVKYCHDLTQCYEVFSQGLKDIISTNLASQLFLNFEQLISVSTSIANALKKLSPGDVFVENFDSLRAYVEFCSKQQAALEMLNELEHNNVSFRQNLEKAHELLKLLCTEINDVISALDSSSMLIWAQQHIHCEAIQPPIVFPSSTRYFDV</sequence>
<organism evidence="4 5">
    <name type="scientific">Wuchereria bancrofti</name>
    <dbReference type="NCBI Taxonomy" id="6293"/>
    <lineage>
        <taxon>Eukaryota</taxon>
        <taxon>Metazoa</taxon>
        <taxon>Ecdysozoa</taxon>
        <taxon>Nematoda</taxon>
        <taxon>Chromadorea</taxon>
        <taxon>Rhabditida</taxon>
        <taxon>Spirurina</taxon>
        <taxon>Spiruromorpha</taxon>
        <taxon>Filarioidea</taxon>
        <taxon>Onchocercidae</taxon>
        <taxon>Wuchereria</taxon>
    </lineage>
</organism>
<dbReference type="Pfam" id="PF00621">
    <property type="entry name" value="RhoGEF"/>
    <property type="match status" value="1"/>
</dbReference>
<feature type="domain" description="DH" evidence="3">
    <location>
        <begin position="1"/>
        <end position="135"/>
    </location>
</feature>
<evidence type="ECO:0000259" key="3">
    <source>
        <dbReference type="PROSITE" id="PS50010"/>
    </source>
</evidence>
<dbReference type="InterPro" id="IPR000219">
    <property type="entry name" value="DH_dom"/>
</dbReference>
<evidence type="ECO:0000256" key="2">
    <source>
        <dbReference type="ARBA" id="ARBA00022490"/>
    </source>
</evidence>
<name>J9EM13_WUCBA</name>
<dbReference type="InterPro" id="IPR051480">
    <property type="entry name" value="Endocytic_GEF_Adapter"/>
</dbReference>
<protein>
    <recommendedName>
        <fullName evidence="3">DH domain-containing protein</fullName>
    </recommendedName>
</protein>
<accession>J9EM13</accession>
<evidence type="ECO:0000256" key="1">
    <source>
        <dbReference type="ARBA" id="ARBA00004496"/>
    </source>
</evidence>
<dbReference type="PANTHER" id="PTHR46006:SF6">
    <property type="entry name" value="INTERSECTIN-2 ISOFORM X1"/>
    <property type="match status" value="1"/>
</dbReference>
<dbReference type="SUPFAM" id="SSF48065">
    <property type="entry name" value="DBL homology domain (DH-domain)"/>
    <property type="match status" value="1"/>
</dbReference>
<dbReference type="PROSITE" id="PS50010">
    <property type="entry name" value="DH_2"/>
    <property type="match status" value="1"/>
</dbReference>
<dbReference type="InterPro" id="IPR035899">
    <property type="entry name" value="DBL_dom_sf"/>
</dbReference>
<feature type="non-terminal residue" evidence="4">
    <location>
        <position position="1"/>
    </location>
</feature>
<keyword evidence="2" id="KW-0963">Cytoplasm</keyword>
<dbReference type="EMBL" id="ADBV01009136">
    <property type="protein sequence ID" value="EJW76389.1"/>
    <property type="molecule type" value="Genomic_DNA"/>
</dbReference>
<dbReference type="AlphaFoldDB" id="J9EM13"/>
<dbReference type="PANTHER" id="PTHR46006">
    <property type="entry name" value="RHO GUANINE NUCLEOTIDE EXCHANGE FACTOR AT 64C, ISOFORM A"/>
    <property type="match status" value="1"/>
</dbReference>
<dbReference type="Gene3D" id="1.20.900.10">
    <property type="entry name" value="Dbl homology (DH) domain"/>
    <property type="match status" value="1"/>
</dbReference>
<dbReference type="GO" id="GO:0005085">
    <property type="term" value="F:guanyl-nucleotide exchange factor activity"/>
    <property type="evidence" value="ECO:0007669"/>
    <property type="project" value="InterPro"/>
</dbReference>